<keyword evidence="6" id="KW-0030">Aminoacyl-tRNA synthetase</keyword>
<dbReference type="GO" id="GO:0004832">
    <property type="term" value="F:valine-tRNA ligase activity"/>
    <property type="evidence" value="ECO:0007669"/>
    <property type="project" value="UniProtKB-EC"/>
</dbReference>
<keyword evidence="2" id="KW-0436">Ligase</keyword>
<dbReference type="Pfam" id="PF00133">
    <property type="entry name" value="tRNA-synt_1"/>
    <property type="match status" value="1"/>
</dbReference>
<dbReference type="InterPro" id="IPR014729">
    <property type="entry name" value="Rossmann-like_a/b/a_fold"/>
</dbReference>
<dbReference type="GO" id="GO:0005524">
    <property type="term" value="F:ATP binding"/>
    <property type="evidence" value="ECO:0007669"/>
    <property type="project" value="UniProtKB-KW"/>
</dbReference>
<evidence type="ECO:0000256" key="4">
    <source>
        <dbReference type="ARBA" id="ARBA00022840"/>
    </source>
</evidence>
<keyword evidence="4" id="KW-0067">ATP-binding</keyword>
<evidence type="ECO:0000259" key="8">
    <source>
        <dbReference type="Pfam" id="PF00133"/>
    </source>
</evidence>
<evidence type="ECO:0000256" key="3">
    <source>
        <dbReference type="ARBA" id="ARBA00022741"/>
    </source>
</evidence>
<dbReference type="AlphaFoldDB" id="X1GYZ7"/>
<feature type="domain" description="Aminoacyl-tRNA synthetase class Ia" evidence="8">
    <location>
        <begin position="1"/>
        <end position="56"/>
    </location>
</feature>
<organism evidence="9">
    <name type="scientific">marine sediment metagenome</name>
    <dbReference type="NCBI Taxonomy" id="412755"/>
    <lineage>
        <taxon>unclassified sequences</taxon>
        <taxon>metagenomes</taxon>
        <taxon>ecological metagenomes</taxon>
    </lineage>
</organism>
<dbReference type="PANTHER" id="PTHR11946:SF93">
    <property type="entry name" value="VALINE--TRNA LIGASE, CHLOROPLASTIC_MITOCHONDRIAL 2"/>
    <property type="match status" value="1"/>
</dbReference>
<keyword evidence="5" id="KW-0648">Protein biosynthesis</keyword>
<evidence type="ECO:0000256" key="6">
    <source>
        <dbReference type="ARBA" id="ARBA00023146"/>
    </source>
</evidence>
<evidence type="ECO:0000256" key="1">
    <source>
        <dbReference type="ARBA" id="ARBA00013169"/>
    </source>
</evidence>
<dbReference type="PANTHER" id="PTHR11946">
    <property type="entry name" value="VALYL-TRNA SYNTHETASES"/>
    <property type="match status" value="1"/>
</dbReference>
<name>X1GYZ7_9ZZZZ</name>
<dbReference type="GO" id="GO:0006438">
    <property type="term" value="P:valyl-tRNA aminoacylation"/>
    <property type="evidence" value="ECO:0007669"/>
    <property type="project" value="InterPro"/>
</dbReference>
<proteinExistence type="predicted"/>
<evidence type="ECO:0000256" key="5">
    <source>
        <dbReference type="ARBA" id="ARBA00022917"/>
    </source>
</evidence>
<gene>
    <name evidence="9" type="ORF">S03H2_51841</name>
</gene>
<dbReference type="Gene3D" id="3.40.50.620">
    <property type="entry name" value="HUPs"/>
    <property type="match status" value="1"/>
</dbReference>
<reference evidence="9" key="1">
    <citation type="journal article" date="2014" name="Front. Microbiol.">
        <title>High frequency of phylogenetically diverse reductive dehalogenase-homologous genes in deep subseafloor sedimentary metagenomes.</title>
        <authorList>
            <person name="Kawai M."/>
            <person name="Futagami T."/>
            <person name="Toyoda A."/>
            <person name="Takaki Y."/>
            <person name="Nishi S."/>
            <person name="Hori S."/>
            <person name="Arai W."/>
            <person name="Tsubouchi T."/>
            <person name="Morono Y."/>
            <person name="Uchiyama I."/>
            <person name="Ito T."/>
            <person name="Fujiyama A."/>
            <person name="Inagaki F."/>
            <person name="Takami H."/>
        </authorList>
    </citation>
    <scope>NUCLEOTIDE SEQUENCE</scope>
    <source>
        <strain evidence="9">Expedition CK06-06</strain>
    </source>
</reference>
<dbReference type="SUPFAM" id="SSF52374">
    <property type="entry name" value="Nucleotidylyl transferase"/>
    <property type="match status" value="1"/>
</dbReference>
<dbReference type="InterPro" id="IPR002300">
    <property type="entry name" value="aa-tRNA-synth_Ia"/>
</dbReference>
<dbReference type="InterPro" id="IPR002303">
    <property type="entry name" value="Valyl-tRNA_ligase"/>
</dbReference>
<protein>
    <recommendedName>
        <fullName evidence="1">valine--tRNA ligase</fullName>
        <ecNumber evidence="1">6.1.1.9</ecNumber>
    </recommendedName>
    <alternativeName>
        <fullName evidence="7">Valyl-tRNA synthetase</fullName>
    </alternativeName>
</protein>
<dbReference type="GO" id="GO:0005829">
    <property type="term" value="C:cytosol"/>
    <property type="evidence" value="ECO:0007669"/>
    <property type="project" value="TreeGrafter"/>
</dbReference>
<keyword evidence="3" id="KW-0547">Nucleotide-binding</keyword>
<feature type="non-terminal residue" evidence="9">
    <location>
        <position position="70"/>
    </location>
</feature>
<accession>X1GYZ7</accession>
<evidence type="ECO:0000256" key="2">
    <source>
        <dbReference type="ARBA" id="ARBA00022598"/>
    </source>
</evidence>
<comment type="caution">
    <text evidence="9">The sequence shown here is derived from an EMBL/GenBank/DDBJ whole genome shotgun (WGS) entry which is preliminary data.</text>
</comment>
<evidence type="ECO:0000256" key="7">
    <source>
        <dbReference type="ARBA" id="ARBA00029936"/>
    </source>
</evidence>
<dbReference type="EC" id="6.1.1.9" evidence="1"/>
<sequence>MGLKFTHQIPFRQVYIHPLIGDEKGEKMSKSKGNVVDPLRMMEKYGTDAFRFSLVAPKTDSPYLRFSENR</sequence>
<dbReference type="EMBL" id="BARU01032916">
    <property type="protein sequence ID" value="GAH62392.1"/>
    <property type="molecule type" value="Genomic_DNA"/>
</dbReference>
<evidence type="ECO:0000313" key="9">
    <source>
        <dbReference type="EMBL" id="GAH62392.1"/>
    </source>
</evidence>